<gene>
    <name evidence="5" type="ORF">BXY75_2565</name>
</gene>
<feature type="domain" description="Secretion system C-terminal sorting" evidence="3">
    <location>
        <begin position="1493"/>
        <end position="1563"/>
    </location>
</feature>
<accession>A0A3L9YE86</accession>
<name>A0A3L9YE86_9FLAO</name>
<dbReference type="InterPro" id="IPR026444">
    <property type="entry name" value="Secre_tail"/>
</dbReference>
<dbReference type="Pfam" id="PF18962">
    <property type="entry name" value="Por_Secre_tail"/>
    <property type="match status" value="1"/>
</dbReference>
<feature type="signal peptide" evidence="2">
    <location>
        <begin position="1"/>
        <end position="20"/>
    </location>
</feature>
<dbReference type="Gene3D" id="2.130.10.10">
    <property type="entry name" value="YVTN repeat-like/Quinoprotein amine dehydrogenase"/>
    <property type="match status" value="4"/>
</dbReference>
<protein>
    <submittedName>
        <fullName evidence="5">Putative secreted protein (Por secretion system target)</fullName>
    </submittedName>
</protein>
<feature type="chain" id="PRO_5018141606" evidence="2">
    <location>
        <begin position="21"/>
        <end position="1565"/>
    </location>
</feature>
<comment type="caution">
    <text evidence="5">The sequence shown here is derived from an EMBL/GenBank/DDBJ whole genome shotgun (WGS) entry which is preliminary data.</text>
</comment>
<dbReference type="GO" id="GO:0010411">
    <property type="term" value="P:xyloglucan metabolic process"/>
    <property type="evidence" value="ECO:0007669"/>
    <property type="project" value="TreeGrafter"/>
</dbReference>
<dbReference type="RefSeq" id="WP_121908117.1">
    <property type="nucleotide sequence ID" value="NZ_REFC01000014.1"/>
</dbReference>
<proteinExistence type="predicted"/>
<dbReference type="OrthoDB" id="9757947at2"/>
<dbReference type="PANTHER" id="PTHR43739:SF5">
    <property type="entry name" value="EXO-ALPHA-SIALIDASE"/>
    <property type="match status" value="1"/>
</dbReference>
<dbReference type="SUPFAM" id="SSF110296">
    <property type="entry name" value="Oligoxyloglucan reducing end-specific cellobiohydrolase"/>
    <property type="match status" value="3"/>
</dbReference>
<reference evidence="5 6" key="1">
    <citation type="submission" date="2018-10" db="EMBL/GenBank/DDBJ databases">
        <title>Genomic Encyclopedia of Archaeal and Bacterial Type Strains, Phase II (KMG-II): from individual species to whole genera.</title>
        <authorList>
            <person name="Goeker M."/>
        </authorList>
    </citation>
    <scope>NUCLEOTIDE SEQUENCE [LARGE SCALE GENOMIC DNA]</scope>
    <source>
        <strain evidence="5 6">DSM 23424</strain>
    </source>
</reference>
<dbReference type="Proteomes" id="UP000271339">
    <property type="component" value="Unassembled WGS sequence"/>
</dbReference>
<dbReference type="PANTHER" id="PTHR43739">
    <property type="entry name" value="XYLOGLUCANASE (EUROFUNG)"/>
    <property type="match status" value="1"/>
</dbReference>
<dbReference type="NCBIfam" id="TIGR04183">
    <property type="entry name" value="Por_Secre_tail"/>
    <property type="match status" value="1"/>
</dbReference>
<dbReference type="InterPro" id="IPR015943">
    <property type="entry name" value="WD40/YVTN_repeat-like_dom_sf"/>
</dbReference>
<keyword evidence="1 2" id="KW-0732">Signal</keyword>
<keyword evidence="6" id="KW-1185">Reference proteome</keyword>
<dbReference type="InterPro" id="IPR045474">
    <property type="entry name" value="GEVED"/>
</dbReference>
<dbReference type="InterPro" id="IPR052025">
    <property type="entry name" value="Xyloglucanase_GH74"/>
</dbReference>
<feature type="domain" description="GEVED" evidence="4">
    <location>
        <begin position="934"/>
        <end position="1005"/>
    </location>
</feature>
<sequence>MKLKVLIAFAFLVCSSHLNSQNYKVLMEDNTVNFYEVVNEAEAYFNSMDKTAKGSGLKGFERWRAANEYKYYPSGRRDNVDPFFVEHSYQEFLSTNPTNNLNAAVSNWSELGPFTIDNISGHYSPGLGRVEDFYVNPANPNQLYLGSRSGGFWKSIDGGANWTGGSVDFLFASGVNTIAVAPSNPNTVLINIRNARNGYSHGIYKSIDGGNSWALSNFNPTNVGFGGLGDSFQIKKIFYHPTIANLIFIGTNEGLFRSDDNLATWTRILTAADISNIAFHPTDANTMYLTNEISGTRNTILISNNTGLNFSNSSTISGNSNATGYLSVSPSCVDCVYFASSNGVWKSTNKGASFTFLSNPASGCHGGFVVSDLDDQNILYGYVDTEISTDGGATFNQTSFWSLGNSAHGTGTNEQRFGSTTSYVHADLRNAKVVSGVFYVASDGFLCKSDDNGTTWDILSQGTAIRENYKLGASQSNHFRSISGSQDNGTSIKKENSWLEIYGADGMEGIFHPLNDDWAIGSVQYGGRIRTQDGGLTVGGVSPSGQSGGGNADWEAPFAYDPNNQMRVYNFSQSVYVSEDFGSTWTASGSPASFSGNIQDAAVAENNSNIIIISAGSFIDKSVNGGVSFASIKSNLPNGDIRDIAFDPNNDDVIIVVYASYENNGEKVYKTVNGGSSWTNITHNLGNMPVQSVVIDHTTDSNIYLGAEIGIYTMPMNDTNWTLYNTNLPNTTIEELEIVNGSNTLKAATWGRGLWEGSIVDRASYPKILTTKITDQPSDNKPFENIDQFVTSTISYTGTLSNVYVAWSEDSPSFGNVIPMTNTAGDIWISDTAIPNFPIGTRMYFKVFAEGGSGDISETYKFMYTVKAFSHCEATGNGSTTSDYINSVSLNGFVNNSGKDGYTYYDTTPIELAAGDSYELMIQMVTHFALDDAGAWIDYNKNGDFEASEAITMSAYNSSHQSFGTIAVPFDAVRDEVIVLRTRNSYFDAPQPCGSDAGEVEDYAIIIREPCFDKPTTSWDGIGWSNGPLAATKKAVFTSSYSTAAGSIDACSCDVENNATLTIAADNYLNVVGDISVESGSSIIVEHTANVVQIDDYATVANNGTINVNVTTPGLTARDFMILGSMMTSENETAFEDALPAYQVLNHTTSNFQPYVGTPPIVGVNFYDQEQNDWTNFSGTLNAAEGYLVRPSYTQSGSYNYTFDQGTLYNGKIVYVADYNTDKESSANILSNPYASAIDADMLITGNTMIDEVYFWEHNTTPGMGVPGPQSENFNMEDISTYNGTMGIPSSTGGDTPNGIIATAQGFGIKANAPGDVVFKNTMRLTSGNTNLRKNIDKDLIWLTVREGQYHLGSTTGIGFLENAGPQLDNGYDTQKLGTVVSLYTHLEDGSEQLGIQGREIFNDSITILMGFSTLIESDGGLPYVISISDIEGNAIEAATVYLIDHTENTITNLSEANYEFVAVAGTYNHRFTLQFVSRTLSTSDFDLADVLVFPNPAQNVLNIVSPNTVLTGIEIFDLRGRSVKTVAITSEATQRIDISNLQSALYLVKISSENGSITKRIVKY</sequence>
<evidence type="ECO:0000256" key="1">
    <source>
        <dbReference type="ARBA" id="ARBA00022729"/>
    </source>
</evidence>
<evidence type="ECO:0000256" key="2">
    <source>
        <dbReference type="SAM" id="SignalP"/>
    </source>
</evidence>
<dbReference type="EMBL" id="REFC01000014">
    <property type="protein sequence ID" value="RMA57760.1"/>
    <property type="molecule type" value="Genomic_DNA"/>
</dbReference>
<organism evidence="5 6">
    <name type="scientific">Ulvibacter antarcticus</name>
    <dbReference type="NCBI Taxonomy" id="442714"/>
    <lineage>
        <taxon>Bacteria</taxon>
        <taxon>Pseudomonadati</taxon>
        <taxon>Bacteroidota</taxon>
        <taxon>Flavobacteriia</taxon>
        <taxon>Flavobacteriales</taxon>
        <taxon>Flavobacteriaceae</taxon>
        <taxon>Ulvibacter</taxon>
    </lineage>
</organism>
<evidence type="ECO:0000313" key="6">
    <source>
        <dbReference type="Proteomes" id="UP000271339"/>
    </source>
</evidence>
<dbReference type="CDD" id="cd15482">
    <property type="entry name" value="Sialidase_non-viral"/>
    <property type="match status" value="2"/>
</dbReference>
<evidence type="ECO:0000313" key="5">
    <source>
        <dbReference type="EMBL" id="RMA57760.1"/>
    </source>
</evidence>
<evidence type="ECO:0000259" key="3">
    <source>
        <dbReference type="Pfam" id="PF18962"/>
    </source>
</evidence>
<evidence type="ECO:0000259" key="4">
    <source>
        <dbReference type="Pfam" id="PF20009"/>
    </source>
</evidence>
<dbReference type="Pfam" id="PF20009">
    <property type="entry name" value="GEVED"/>
    <property type="match status" value="1"/>
</dbReference>